<dbReference type="InterPro" id="IPR029753">
    <property type="entry name" value="D-isomer_DH_CS"/>
</dbReference>
<feature type="repeat" description="ARM" evidence="6">
    <location>
        <begin position="649"/>
        <end position="677"/>
    </location>
</feature>
<sequence length="857" mass="93861">MVSSKRSVAILDDYQGIALTSADWSSLLDYVEIDVFRDTLSDEDTLVERLQPYEVICAMRERTKFTRSLIERLPNLKFIATTGMMNRGTICLRLTIHRIDVASAKERGIPVSGTGSGGNSTVEHIWALVMAVARNIVEEHNSVRAKNPQWQVSIAVGLQGKTLGLIGVGRLGSGVAKIAKVFGMRTIGWSPHLTPERAAAAGVDFEASKEEVLKKSDIVSIHLVLSESTKGIIGSGDFQLMKPNAIFINTSRGPLVDEVALIEALTNRVIAKAGLDVFDQEPLPLDHPLRTLDNVTLSPHNAYVSDTNYELVERASLLNSSLIIFSLIGRAFSSSTAYKAKGALKQDDLRRRREEQQVEIRRQKREENISKRRNFLPSAGADSDEEVIAGNWDPASAEEMVNGVFSDDPERQLDATTKFRKLLSKERNPPIERVIECGVVPRFVEFLKTGHSMLQFEAAWALTNIASGTAEHTQVVINAQAVPEFINLLSSPTLDVREQAVWALGNIAGDSPQCRDYVLQQGALRPLLTLLSEHHKLSMLRNATWTLSNFCRGKSPQPDWELISPALTVLTKLIYSLDDEILIDACWAISYLSDGSNDKIQAVIESGVCRRLVDLLMHNSTSVQTPALRSVGNIVTGDDLQTQVVIASGALPALLSLLSSPKDGIRKEACWTISNITAGSPPQIQAVIDANIIPPLINILQNADLKTKKEACWAISNATSGGLQEPSQIRYLVSQGCIKPLCDLLTTMDNRIIQVALDGLDNILKVGEMDKQAAGPGAVNQYALFVEEAGGMITIHNLQQHDNLEIYKKAFNIMDKYFPDEEEVDTALAAPQVDASGAFAFHSDQQAPQGGFSFGQQ</sequence>
<feature type="domain" description="IBB" evidence="8">
    <location>
        <begin position="318"/>
        <end position="382"/>
    </location>
</feature>
<dbReference type="GO" id="GO:0016616">
    <property type="term" value="F:oxidoreductase activity, acting on the CH-OH group of donors, NAD or NADP as acceptor"/>
    <property type="evidence" value="ECO:0007669"/>
    <property type="project" value="InterPro"/>
</dbReference>
<dbReference type="Gene3D" id="3.40.50.720">
    <property type="entry name" value="NAD(P)-binding Rossmann-like Domain"/>
    <property type="match status" value="2"/>
</dbReference>
<dbReference type="InterPro" id="IPR000225">
    <property type="entry name" value="Armadillo"/>
</dbReference>
<dbReference type="SUPFAM" id="SSF51735">
    <property type="entry name" value="NAD(P)-binding Rossmann-fold domains"/>
    <property type="match status" value="1"/>
</dbReference>
<evidence type="ECO:0000256" key="1">
    <source>
        <dbReference type="ARBA" id="ARBA00010394"/>
    </source>
</evidence>
<dbReference type="Pfam" id="PF00514">
    <property type="entry name" value="Arm"/>
    <property type="match status" value="8"/>
</dbReference>
<dbReference type="Pfam" id="PF01749">
    <property type="entry name" value="IBB"/>
    <property type="match status" value="1"/>
</dbReference>
<evidence type="ECO:0000256" key="7">
    <source>
        <dbReference type="PROSITE-ProRule" id="PRU00561"/>
    </source>
</evidence>
<dbReference type="Proteomes" id="UP001383192">
    <property type="component" value="Unassembled WGS sequence"/>
</dbReference>
<evidence type="ECO:0000256" key="6">
    <source>
        <dbReference type="PROSITE-ProRule" id="PRU00259"/>
    </source>
</evidence>
<evidence type="ECO:0000313" key="10">
    <source>
        <dbReference type="Proteomes" id="UP001383192"/>
    </source>
</evidence>
<dbReference type="Gene3D" id="1.25.10.10">
    <property type="entry name" value="Leucine-rich Repeat Variant"/>
    <property type="match status" value="1"/>
</dbReference>
<dbReference type="InterPro" id="IPR036975">
    <property type="entry name" value="Importin-a_IBB_sf"/>
</dbReference>
<dbReference type="InterPro" id="IPR006140">
    <property type="entry name" value="D-isomer_DH_NAD-bd"/>
</dbReference>
<comment type="similarity">
    <text evidence="1">Belongs to the importin alpha family.</text>
</comment>
<keyword evidence="5" id="KW-0560">Oxidoreductase</keyword>
<dbReference type="Pfam" id="PF16186">
    <property type="entry name" value="Arm_3"/>
    <property type="match status" value="1"/>
</dbReference>
<dbReference type="Gene3D" id="1.20.5.690">
    <property type="entry name" value="Importin-alpha, importin-beta-binding domain"/>
    <property type="match status" value="1"/>
</dbReference>
<dbReference type="PANTHER" id="PTHR23316">
    <property type="entry name" value="IMPORTIN ALPHA"/>
    <property type="match status" value="1"/>
</dbReference>
<dbReference type="GO" id="GO:0051287">
    <property type="term" value="F:NAD binding"/>
    <property type="evidence" value="ECO:0007669"/>
    <property type="project" value="InterPro"/>
</dbReference>
<dbReference type="PROSITE" id="PS51214">
    <property type="entry name" value="IBB"/>
    <property type="match status" value="1"/>
</dbReference>
<dbReference type="CDD" id="cd12169">
    <property type="entry name" value="PGDH_like_1"/>
    <property type="match status" value="1"/>
</dbReference>
<dbReference type="InterPro" id="IPR002652">
    <property type="entry name" value="Importin-a_IBB"/>
</dbReference>
<dbReference type="InterPro" id="IPR032413">
    <property type="entry name" value="Arm_3"/>
</dbReference>
<accession>A0AAW0E135</accession>
<keyword evidence="10" id="KW-1185">Reference proteome</keyword>
<evidence type="ECO:0000313" key="9">
    <source>
        <dbReference type="EMBL" id="KAK7059053.1"/>
    </source>
</evidence>
<dbReference type="SUPFAM" id="SSF48371">
    <property type="entry name" value="ARM repeat"/>
    <property type="match status" value="1"/>
</dbReference>
<evidence type="ECO:0000256" key="4">
    <source>
        <dbReference type="ARBA" id="ARBA00022927"/>
    </source>
</evidence>
<dbReference type="GO" id="GO:0005634">
    <property type="term" value="C:nucleus"/>
    <property type="evidence" value="ECO:0007669"/>
    <property type="project" value="UniProtKB-ARBA"/>
</dbReference>
<dbReference type="FunFam" id="1.25.10.10:FF:000021">
    <property type="entry name" value="Importin subunit alpha"/>
    <property type="match status" value="1"/>
</dbReference>
<dbReference type="InterPro" id="IPR036291">
    <property type="entry name" value="NAD(P)-bd_dom_sf"/>
</dbReference>
<evidence type="ECO:0000259" key="8">
    <source>
        <dbReference type="PROSITE" id="PS51214"/>
    </source>
</evidence>
<reference evidence="9 10" key="1">
    <citation type="submission" date="2024-01" db="EMBL/GenBank/DDBJ databases">
        <title>A draft genome for a cacao thread blight-causing isolate of Paramarasmius palmivorus.</title>
        <authorList>
            <person name="Baruah I.K."/>
            <person name="Bukari Y."/>
            <person name="Amoako-Attah I."/>
            <person name="Meinhardt L.W."/>
            <person name="Bailey B.A."/>
            <person name="Cohen S.P."/>
        </authorList>
    </citation>
    <scope>NUCLEOTIDE SEQUENCE [LARGE SCALE GENOMIC DNA]</scope>
    <source>
        <strain evidence="9 10">GH-12</strain>
    </source>
</reference>
<dbReference type="GO" id="GO:0006606">
    <property type="term" value="P:protein import into nucleus"/>
    <property type="evidence" value="ECO:0007669"/>
    <property type="project" value="InterPro"/>
</dbReference>
<gene>
    <name evidence="9" type="primary">cut15</name>
    <name evidence="9" type="ORF">VNI00_001677</name>
</gene>
<dbReference type="PROSITE" id="PS50176">
    <property type="entry name" value="ARM_REPEAT"/>
    <property type="match status" value="2"/>
</dbReference>
<keyword evidence="4" id="KW-0653">Protein transport</keyword>
<dbReference type="PROSITE" id="PS00671">
    <property type="entry name" value="D_2_HYDROXYACID_DH_3"/>
    <property type="match status" value="1"/>
</dbReference>
<name>A0AAW0E135_9AGAR</name>
<keyword evidence="3" id="KW-0677">Repeat</keyword>
<dbReference type="EMBL" id="JAYKXP010000004">
    <property type="protein sequence ID" value="KAK7059053.1"/>
    <property type="molecule type" value="Genomic_DNA"/>
</dbReference>
<evidence type="ECO:0000256" key="2">
    <source>
        <dbReference type="ARBA" id="ARBA00022448"/>
    </source>
</evidence>
<dbReference type="SMART" id="SM00185">
    <property type="entry name" value="ARM"/>
    <property type="match status" value="8"/>
</dbReference>
<evidence type="ECO:0000256" key="3">
    <source>
        <dbReference type="ARBA" id="ARBA00022737"/>
    </source>
</evidence>
<dbReference type="SUPFAM" id="SSF52283">
    <property type="entry name" value="Formate/glycerate dehydrogenase catalytic domain-like"/>
    <property type="match status" value="1"/>
</dbReference>
<organism evidence="9 10">
    <name type="scientific">Paramarasmius palmivorus</name>
    <dbReference type="NCBI Taxonomy" id="297713"/>
    <lineage>
        <taxon>Eukaryota</taxon>
        <taxon>Fungi</taxon>
        <taxon>Dikarya</taxon>
        <taxon>Basidiomycota</taxon>
        <taxon>Agaricomycotina</taxon>
        <taxon>Agaricomycetes</taxon>
        <taxon>Agaricomycetidae</taxon>
        <taxon>Agaricales</taxon>
        <taxon>Marasmiineae</taxon>
        <taxon>Marasmiaceae</taxon>
        <taxon>Paramarasmius</taxon>
    </lineage>
</organism>
<feature type="repeat" description="ARM" evidence="6">
    <location>
        <begin position="480"/>
        <end position="522"/>
    </location>
</feature>
<comment type="caution">
    <text evidence="9">The sequence shown here is derived from an EMBL/GenBank/DDBJ whole genome shotgun (WGS) entry which is preliminary data.</text>
</comment>
<protein>
    <submittedName>
        <fullName evidence="9">Importin subunit alpha-1</fullName>
    </submittedName>
</protein>
<dbReference type="AlphaFoldDB" id="A0AAW0E135"/>
<dbReference type="Pfam" id="PF02826">
    <property type="entry name" value="2-Hacid_dh_C"/>
    <property type="match status" value="1"/>
</dbReference>
<keyword evidence="2 7" id="KW-0813">Transport</keyword>
<dbReference type="InterPro" id="IPR011989">
    <property type="entry name" value="ARM-like"/>
</dbReference>
<dbReference type="GO" id="GO:0061608">
    <property type="term" value="F:nuclear import signal receptor activity"/>
    <property type="evidence" value="ECO:0007669"/>
    <property type="project" value="InterPro"/>
</dbReference>
<proteinExistence type="inferred from homology"/>
<dbReference type="InterPro" id="IPR016024">
    <property type="entry name" value="ARM-type_fold"/>
</dbReference>
<evidence type="ECO:0000256" key="5">
    <source>
        <dbReference type="ARBA" id="ARBA00023002"/>
    </source>
</evidence>